<gene>
    <name evidence="3" type="ORF">SEMRO_909_G218950.1</name>
</gene>
<accession>A0A9N8EGN3</accession>
<dbReference type="OrthoDB" id="48982at2759"/>
<proteinExistence type="predicted"/>
<keyword evidence="2" id="KW-0472">Membrane</keyword>
<feature type="transmembrane region" description="Helical" evidence="2">
    <location>
        <begin position="235"/>
        <end position="255"/>
    </location>
</feature>
<evidence type="ECO:0000313" key="4">
    <source>
        <dbReference type="Proteomes" id="UP001153069"/>
    </source>
</evidence>
<reference evidence="3" key="1">
    <citation type="submission" date="2020-06" db="EMBL/GenBank/DDBJ databases">
        <authorList>
            <consortium name="Plant Systems Biology data submission"/>
        </authorList>
    </citation>
    <scope>NUCLEOTIDE SEQUENCE</scope>
    <source>
        <strain evidence="3">D6</strain>
    </source>
</reference>
<organism evidence="3 4">
    <name type="scientific">Seminavis robusta</name>
    <dbReference type="NCBI Taxonomy" id="568900"/>
    <lineage>
        <taxon>Eukaryota</taxon>
        <taxon>Sar</taxon>
        <taxon>Stramenopiles</taxon>
        <taxon>Ochrophyta</taxon>
        <taxon>Bacillariophyta</taxon>
        <taxon>Bacillariophyceae</taxon>
        <taxon>Bacillariophycidae</taxon>
        <taxon>Naviculales</taxon>
        <taxon>Naviculaceae</taxon>
        <taxon>Seminavis</taxon>
    </lineage>
</organism>
<comment type="caution">
    <text evidence="3">The sequence shown here is derived from an EMBL/GenBank/DDBJ whole genome shotgun (WGS) entry which is preliminary data.</text>
</comment>
<keyword evidence="4" id="KW-1185">Reference proteome</keyword>
<sequence length="326" mass="35569">MGRSKIQSLEPKTPPPAAAPPAPPGGEMASLLGPAVPYPSYQEQDAVQPLRDTMQGTGSSYTPTISHYNQNAVYSSFGDANLRPNTGEANWVHGELLGMALHEILKTLQWSNIISCSLVIILEVMVAIFRIFALAKFVMGCYLAFFASLLLRVEIAQIIKQHRQQQKLEHENQSANGGGSADGWILNTGLRHASRIPDVQAPFLRDNFGLLFHPSGKASILLLMSSMCVGQHNNIFELVLGGVFGLNAIIILYLLCQYPSYRRQEDIPVPVLPPSPNSQRGAQVRQSATWSYYENDASSVWQVAATIAEGTSYLTSTGNSNNNKPS</sequence>
<dbReference type="PANTHER" id="PTHR38894:SF1">
    <property type="entry name" value="TRANSMEMBRANE PROTEIN"/>
    <property type="match status" value="1"/>
</dbReference>
<dbReference type="EMBL" id="CAICTM010000907">
    <property type="protein sequence ID" value="CAB9518135.1"/>
    <property type="molecule type" value="Genomic_DNA"/>
</dbReference>
<evidence type="ECO:0000256" key="1">
    <source>
        <dbReference type="SAM" id="MobiDB-lite"/>
    </source>
</evidence>
<feature type="transmembrane region" description="Helical" evidence="2">
    <location>
        <begin position="110"/>
        <end position="131"/>
    </location>
</feature>
<dbReference type="AlphaFoldDB" id="A0A9N8EGN3"/>
<dbReference type="Proteomes" id="UP001153069">
    <property type="component" value="Unassembled WGS sequence"/>
</dbReference>
<keyword evidence="2" id="KW-1133">Transmembrane helix</keyword>
<protein>
    <submittedName>
        <fullName evidence="3">Uncharacterized protein</fullName>
    </submittedName>
</protein>
<evidence type="ECO:0000256" key="2">
    <source>
        <dbReference type="SAM" id="Phobius"/>
    </source>
</evidence>
<keyword evidence="2" id="KW-0812">Transmembrane</keyword>
<feature type="compositionally biased region" description="Pro residues" evidence="1">
    <location>
        <begin position="12"/>
        <end position="24"/>
    </location>
</feature>
<evidence type="ECO:0000313" key="3">
    <source>
        <dbReference type="EMBL" id="CAB9518135.1"/>
    </source>
</evidence>
<feature type="region of interest" description="Disordered" evidence="1">
    <location>
        <begin position="1"/>
        <end position="30"/>
    </location>
</feature>
<dbReference type="PANTHER" id="PTHR38894">
    <property type="entry name" value="TRANSMEMBRANE PROTEIN"/>
    <property type="match status" value="1"/>
</dbReference>
<name>A0A9N8EGN3_9STRA</name>